<reference evidence="1" key="1">
    <citation type="journal article" date="2014" name="Nat. Commun.">
        <title>The tobacco genome sequence and its comparison with those of tomato and potato.</title>
        <authorList>
            <person name="Sierro N."/>
            <person name="Battey J.N."/>
            <person name="Ouadi S."/>
            <person name="Bakaher N."/>
            <person name="Bovet L."/>
            <person name="Willig A."/>
            <person name="Goepfert S."/>
            <person name="Peitsch M.C."/>
            <person name="Ivanov N.V."/>
        </authorList>
    </citation>
    <scope>NUCLEOTIDE SEQUENCE [LARGE SCALE GENOMIC DNA]</scope>
</reference>
<sequence length="388" mass="45065">MASDYNRPAPAINKCYHTAGLRADKTYYTKGPNNQTNAKNKRPKLHKPIKELIVKGIRPIPWLYNWAMATSTSSTIQQQIASNHSNPPRDFTNDPQIEADEEADDEAENFRDNLWGLSLFTKWHKIASTTITCSDSQYSTSSYSNSLSFPWYKDEQPNLQMVQKPTVLEISKWTKKMLSKAYKTFGINHAGFEHEIMDLILRMDEKRRAQIQNRNCSSSEKKKGKKKGIVHQVWGNRWAKWEELKASGTRGAIIVLWDKRLWRCIDSYQGRFSITCILESLHEDFRWCFTGMYGPHSNIERMEFWQELGAVRGLWGEQWVIGGNFNVCRFENERFNCTIKSGAMRNFSNIILDLELIDSPLQGAQYTWSRGEDYLQASRIDRFLISSE</sequence>
<evidence type="ECO:0000313" key="1">
    <source>
        <dbReference type="Proteomes" id="UP000790787"/>
    </source>
</evidence>
<dbReference type="Proteomes" id="UP000790787">
    <property type="component" value="Chromosome 14"/>
</dbReference>
<name>A0AC58SJX3_TOBAC</name>
<keyword evidence="1" id="KW-1185">Reference proteome</keyword>
<evidence type="ECO:0000313" key="2">
    <source>
        <dbReference type="RefSeq" id="XP_075085270.1"/>
    </source>
</evidence>
<protein>
    <submittedName>
        <fullName evidence="2">Uncharacterized protein LOC142168647</fullName>
    </submittedName>
</protein>
<accession>A0AC58SJX3</accession>
<organism evidence="1 2">
    <name type="scientific">Nicotiana tabacum</name>
    <name type="common">Common tobacco</name>
    <dbReference type="NCBI Taxonomy" id="4097"/>
    <lineage>
        <taxon>Eukaryota</taxon>
        <taxon>Viridiplantae</taxon>
        <taxon>Streptophyta</taxon>
        <taxon>Embryophyta</taxon>
        <taxon>Tracheophyta</taxon>
        <taxon>Spermatophyta</taxon>
        <taxon>Magnoliopsida</taxon>
        <taxon>eudicotyledons</taxon>
        <taxon>Gunneridae</taxon>
        <taxon>Pentapetalae</taxon>
        <taxon>asterids</taxon>
        <taxon>lamiids</taxon>
        <taxon>Solanales</taxon>
        <taxon>Solanaceae</taxon>
        <taxon>Nicotianoideae</taxon>
        <taxon>Nicotianeae</taxon>
        <taxon>Nicotiana</taxon>
    </lineage>
</organism>
<dbReference type="RefSeq" id="XP_075085270.1">
    <property type="nucleotide sequence ID" value="XM_075229169.1"/>
</dbReference>
<reference evidence="2" key="2">
    <citation type="submission" date="2025-08" db="UniProtKB">
        <authorList>
            <consortium name="RefSeq"/>
        </authorList>
    </citation>
    <scope>IDENTIFICATION</scope>
    <source>
        <tissue evidence="2">Leaf</tissue>
    </source>
</reference>
<proteinExistence type="predicted"/>
<gene>
    <name evidence="2" type="primary">LOC142168647</name>
</gene>